<dbReference type="Proteomes" id="UP000053237">
    <property type="component" value="Unassembled WGS sequence"/>
</dbReference>
<dbReference type="GO" id="GO:0003743">
    <property type="term" value="F:translation initiation factor activity"/>
    <property type="evidence" value="ECO:0007669"/>
    <property type="project" value="UniProtKB-UniRule"/>
</dbReference>
<name>A0A024G6P4_9STRA</name>
<comment type="caution">
    <text evidence="6">The sequence shown here is derived from an EMBL/GenBank/DDBJ whole genome shotgun (WGS) entry which is preliminary data.</text>
</comment>
<evidence type="ECO:0000256" key="2">
    <source>
        <dbReference type="ARBA" id="ARBA00022540"/>
    </source>
</evidence>
<keyword evidence="3 4" id="KW-0648">Protein biosynthesis</keyword>
<dbReference type="PROSITE" id="PS50249">
    <property type="entry name" value="MPN"/>
    <property type="match status" value="1"/>
</dbReference>
<dbReference type="EMBL" id="CAIX01000027">
    <property type="protein sequence ID" value="CCI41980.1"/>
    <property type="molecule type" value="Genomic_DNA"/>
</dbReference>
<evidence type="ECO:0000256" key="4">
    <source>
        <dbReference type="HAMAP-Rule" id="MF_03005"/>
    </source>
</evidence>
<evidence type="ECO:0000256" key="3">
    <source>
        <dbReference type="ARBA" id="ARBA00022917"/>
    </source>
</evidence>
<dbReference type="InterPro" id="IPR024969">
    <property type="entry name" value="EIF3F/CSN6-like_C"/>
</dbReference>
<reference evidence="6 7" key="1">
    <citation type="submission" date="2012-05" db="EMBL/GenBank/DDBJ databases">
        <title>Recombination and specialization in a pathogen metapopulation.</title>
        <authorList>
            <person name="Gardiner A."/>
            <person name="Kemen E."/>
            <person name="Schultz-Larsen T."/>
            <person name="MacLean D."/>
            <person name="Van Oosterhout C."/>
            <person name="Jones J.D.G."/>
        </authorList>
    </citation>
    <scope>NUCLEOTIDE SEQUENCE [LARGE SCALE GENOMIC DNA]</scope>
    <source>
        <strain evidence="6 7">Ac Nc2</strain>
    </source>
</reference>
<dbReference type="GO" id="GO:0071541">
    <property type="term" value="C:eukaryotic translation initiation factor 3 complex, eIF3m"/>
    <property type="evidence" value="ECO:0007669"/>
    <property type="project" value="TreeGrafter"/>
</dbReference>
<dbReference type="InterPro" id="IPR000555">
    <property type="entry name" value="JAMM/MPN+_dom"/>
</dbReference>
<comment type="subcellular location">
    <subcellularLocation>
        <location evidence="4">Cytoplasm</location>
    </subcellularLocation>
</comment>
<dbReference type="GO" id="GO:0033290">
    <property type="term" value="C:eukaryotic 48S preinitiation complex"/>
    <property type="evidence" value="ECO:0007669"/>
    <property type="project" value="UniProtKB-UniRule"/>
</dbReference>
<dbReference type="GO" id="GO:0001732">
    <property type="term" value="P:formation of cytoplasmic translation initiation complex"/>
    <property type="evidence" value="ECO:0007669"/>
    <property type="project" value="UniProtKB-UniRule"/>
</dbReference>
<organism evidence="6 7">
    <name type="scientific">Albugo candida</name>
    <dbReference type="NCBI Taxonomy" id="65357"/>
    <lineage>
        <taxon>Eukaryota</taxon>
        <taxon>Sar</taxon>
        <taxon>Stramenopiles</taxon>
        <taxon>Oomycota</taxon>
        <taxon>Peronosporomycetes</taxon>
        <taxon>Albuginales</taxon>
        <taxon>Albuginaceae</taxon>
        <taxon>Albugo</taxon>
    </lineage>
</organism>
<dbReference type="Gene3D" id="3.40.140.10">
    <property type="entry name" value="Cytidine Deaminase, domain 2"/>
    <property type="match status" value="1"/>
</dbReference>
<keyword evidence="2 4" id="KW-0396">Initiation factor</keyword>
<dbReference type="AlphaFoldDB" id="A0A024G6P4"/>
<protein>
    <recommendedName>
        <fullName evidence="4">Eukaryotic translation initiation factor 3 subunit F</fullName>
        <shortName evidence="4">eIF3f</shortName>
    </recommendedName>
    <alternativeName>
        <fullName evidence="4">Eukaryotic translation initiation factor 3 subunit 5</fullName>
    </alternativeName>
</protein>
<dbReference type="OrthoDB" id="25498at2759"/>
<dbReference type="CDD" id="cd08064">
    <property type="entry name" value="MPN_eIF3f"/>
    <property type="match status" value="1"/>
</dbReference>
<gene>
    <name evidence="6" type="ORF">BN9_027640</name>
</gene>
<comment type="subunit">
    <text evidence="4">Component of the eukaryotic translation initiation factor 3 (eIF-3) complex.</text>
</comment>
<dbReference type="Pfam" id="PF01398">
    <property type="entry name" value="JAB"/>
    <property type="match status" value="1"/>
</dbReference>
<dbReference type="FunCoup" id="A0A024G6P4">
    <property type="interactions" value="767"/>
</dbReference>
<evidence type="ECO:0000313" key="7">
    <source>
        <dbReference type="Proteomes" id="UP000053237"/>
    </source>
</evidence>
<evidence type="ECO:0000259" key="5">
    <source>
        <dbReference type="PROSITE" id="PS50249"/>
    </source>
</evidence>
<dbReference type="GO" id="GO:0031369">
    <property type="term" value="F:translation initiation factor binding"/>
    <property type="evidence" value="ECO:0007669"/>
    <property type="project" value="InterPro"/>
</dbReference>
<dbReference type="PANTHER" id="PTHR10540">
    <property type="entry name" value="EUKARYOTIC TRANSLATION INITIATION FACTOR 3 SUBUNIT F-RELATED"/>
    <property type="match status" value="1"/>
</dbReference>
<evidence type="ECO:0000313" key="6">
    <source>
        <dbReference type="EMBL" id="CCI41980.1"/>
    </source>
</evidence>
<keyword evidence="7" id="KW-1185">Reference proteome</keyword>
<dbReference type="InParanoid" id="A0A024G6P4"/>
<dbReference type="InterPro" id="IPR037518">
    <property type="entry name" value="MPN"/>
</dbReference>
<proteinExistence type="inferred from homology"/>
<accession>A0A024G6P4</accession>
<dbReference type="GO" id="GO:0008237">
    <property type="term" value="F:metallopeptidase activity"/>
    <property type="evidence" value="ECO:0007669"/>
    <property type="project" value="InterPro"/>
</dbReference>
<dbReference type="InterPro" id="IPR027531">
    <property type="entry name" value="eIF3f"/>
</dbReference>
<dbReference type="STRING" id="65357.A0A024G6P4"/>
<dbReference type="GO" id="GO:0016282">
    <property type="term" value="C:eukaryotic 43S preinitiation complex"/>
    <property type="evidence" value="ECO:0007669"/>
    <property type="project" value="UniProtKB-UniRule"/>
</dbReference>
<dbReference type="HAMAP" id="MF_03005">
    <property type="entry name" value="eIF3f"/>
    <property type="match status" value="1"/>
</dbReference>
<dbReference type="PANTHER" id="PTHR10540:SF6">
    <property type="entry name" value="EUKARYOTIC TRANSLATION INITIATION FACTOR 3 SUBUNIT F"/>
    <property type="match status" value="1"/>
</dbReference>
<feature type="domain" description="MPN" evidence="5">
    <location>
        <begin position="16"/>
        <end position="150"/>
    </location>
</feature>
<keyword evidence="1 4" id="KW-0963">Cytoplasm</keyword>
<dbReference type="Pfam" id="PF13012">
    <property type="entry name" value="MitMem_reg"/>
    <property type="match status" value="1"/>
</dbReference>
<sequence length="290" mass="32081">MTLSNLLLNTEEILELKIHPLVIFQILDRYVRRPEEQDRVIGTLLGVIENGIAQVTNSIAVPHLDNGDEVAIRHDFHAQMVELNQQVNDQEVIVGWYATNDSGKALLDDFTGSIHDFYSTTCELPVHLLVDTSLRNDDLSIHAFISSPLDVLEPTSVLQFKQIQVSNILPESQIIALSSMAKPVVKEDEQVAKVSGIPNGLEALEAAMEQLYVYIEEALSYVDDVVDGKISQPDLKMGREMADALASIPLISKDQMDQIVNSGVQDLLMTSYLAGLTKAQLCITEKLINS</sequence>
<comment type="similarity">
    <text evidence="4">Belongs to the eIF-3 subunit F family.</text>
</comment>
<dbReference type="SMART" id="SM00232">
    <property type="entry name" value="JAB_MPN"/>
    <property type="match status" value="1"/>
</dbReference>
<evidence type="ECO:0000256" key="1">
    <source>
        <dbReference type="ARBA" id="ARBA00022490"/>
    </source>
</evidence>
<comment type="function">
    <text evidence="4">Component of the eukaryotic translation initiation factor 3 (eIF-3) complex, which is involved in protein synthesis of a specialized repertoire of mRNAs and, together with other initiation factors, stimulates binding of mRNA and methionyl-tRNAi to the 40S ribosome. The eIF-3 complex specifically targets and initiates translation of a subset of mRNAs involved in cell proliferation.</text>
</comment>